<gene>
    <name evidence="1" type="ORF">L1987_84499</name>
</gene>
<dbReference type="Proteomes" id="UP001056120">
    <property type="component" value="Linkage Group LG28"/>
</dbReference>
<sequence>MATHTTVNMPQAQASTNNHPCGDLCDGRRQEYLDIAVPLYRASIIGDLKTAKDIFHRHGRHLVQYSITEREETPLHVASAGHSTRFVRYLVNMMEADDLELQNSAGDTAFCIAVISGNVDIVKIMFSKNRELLNILGSANMTPLHLAALHGNHEVVTFLYSKSGLMSAQAWTDGSRTDLLLECVRAGIFDVALKILSSQVQLPQVEHLRDMLHVLAQKRLAFRENRPTLSELTSLEWIRWMSTMTPDGVFGGGFGGSVFSALSLVHLLMNPHTIFPCPG</sequence>
<keyword evidence="2" id="KW-1185">Reference proteome</keyword>
<reference evidence="2" key="1">
    <citation type="journal article" date="2022" name="Mol. Ecol. Resour.">
        <title>The genomes of chicory, endive, great burdock and yacon provide insights into Asteraceae palaeo-polyploidization history and plant inulin production.</title>
        <authorList>
            <person name="Fan W."/>
            <person name="Wang S."/>
            <person name="Wang H."/>
            <person name="Wang A."/>
            <person name="Jiang F."/>
            <person name="Liu H."/>
            <person name="Zhao H."/>
            <person name="Xu D."/>
            <person name="Zhang Y."/>
        </authorList>
    </citation>
    <scope>NUCLEOTIDE SEQUENCE [LARGE SCALE GENOMIC DNA]</scope>
    <source>
        <strain evidence="2">cv. Yunnan</strain>
    </source>
</reference>
<organism evidence="1 2">
    <name type="scientific">Smallanthus sonchifolius</name>
    <dbReference type="NCBI Taxonomy" id="185202"/>
    <lineage>
        <taxon>Eukaryota</taxon>
        <taxon>Viridiplantae</taxon>
        <taxon>Streptophyta</taxon>
        <taxon>Embryophyta</taxon>
        <taxon>Tracheophyta</taxon>
        <taxon>Spermatophyta</taxon>
        <taxon>Magnoliopsida</taxon>
        <taxon>eudicotyledons</taxon>
        <taxon>Gunneridae</taxon>
        <taxon>Pentapetalae</taxon>
        <taxon>asterids</taxon>
        <taxon>campanulids</taxon>
        <taxon>Asterales</taxon>
        <taxon>Asteraceae</taxon>
        <taxon>Asteroideae</taxon>
        <taxon>Heliantheae alliance</taxon>
        <taxon>Millerieae</taxon>
        <taxon>Smallanthus</taxon>
    </lineage>
</organism>
<evidence type="ECO:0000313" key="1">
    <source>
        <dbReference type="EMBL" id="KAI3683982.1"/>
    </source>
</evidence>
<dbReference type="EMBL" id="CM042045">
    <property type="protein sequence ID" value="KAI3683982.1"/>
    <property type="molecule type" value="Genomic_DNA"/>
</dbReference>
<proteinExistence type="predicted"/>
<accession>A0ACB8YET3</accession>
<reference evidence="1 2" key="2">
    <citation type="journal article" date="2022" name="Mol. Ecol. Resour.">
        <title>The genomes of chicory, endive, great burdock and yacon provide insights into Asteraceae paleo-polyploidization history and plant inulin production.</title>
        <authorList>
            <person name="Fan W."/>
            <person name="Wang S."/>
            <person name="Wang H."/>
            <person name="Wang A."/>
            <person name="Jiang F."/>
            <person name="Liu H."/>
            <person name="Zhao H."/>
            <person name="Xu D."/>
            <person name="Zhang Y."/>
        </authorList>
    </citation>
    <scope>NUCLEOTIDE SEQUENCE [LARGE SCALE GENOMIC DNA]</scope>
    <source>
        <strain evidence="2">cv. Yunnan</strain>
        <tissue evidence="1">Leaves</tissue>
    </source>
</reference>
<name>A0ACB8YET3_9ASTR</name>
<protein>
    <submittedName>
        <fullName evidence="1">Uncharacterized protein</fullName>
    </submittedName>
</protein>
<evidence type="ECO:0000313" key="2">
    <source>
        <dbReference type="Proteomes" id="UP001056120"/>
    </source>
</evidence>
<comment type="caution">
    <text evidence="1">The sequence shown here is derived from an EMBL/GenBank/DDBJ whole genome shotgun (WGS) entry which is preliminary data.</text>
</comment>